<name>A0A558GGY7_9CORY</name>
<protein>
    <submittedName>
        <fullName evidence="2">Uncharacterized protein</fullName>
    </submittedName>
</protein>
<feature type="transmembrane region" description="Helical" evidence="1">
    <location>
        <begin position="9"/>
        <end position="29"/>
    </location>
</feature>
<comment type="caution">
    <text evidence="2">The sequence shown here is derived from an EMBL/GenBank/DDBJ whole genome shotgun (WGS) entry which is preliminary data.</text>
</comment>
<reference evidence="2 3" key="1">
    <citation type="submission" date="2019-07" db="EMBL/GenBank/DDBJ databases">
        <title>Draft genome of C. aurimucosum strain 14-2523.</title>
        <authorList>
            <person name="Pacheco L.G.C."/>
            <person name="Aguiar E.R.G.R."/>
            <person name="Navas J."/>
            <person name="Santos C.S."/>
            <person name="Rocha D.J.P.G."/>
        </authorList>
    </citation>
    <scope>NUCLEOTIDE SEQUENCE [LARGE SCALE GENOMIC DNA]</scope>
    <source>
        <strain evidence="2 3">14-2523</strain>
    </source>
</reference>
<dbReference type="EMBL" id="VMTY01000040">
    <property type="protein sequence ID" value="TVU56135.1"/>
    <property type="molecule type" value="Genomic_DNA"/>
</dbReference>
<keyword evidence="1" id="KW-1133">Transmembrane helix</keyword>
<gene>
    <name evidence="2" type="ORF">FQK23_10050</name>
</gene>
<sequence length="145" mass="15152">MAVKSKQIIAVWVLVVVAVITAVGAGWWATERYQVPEGALTVEQVVDGGVPQDPSVGAELDPAEKDRIVSLAEALGIPSESVPRGLLSVASDRYRSRQMLEADLEKAVEAGAITKDDAKGVLAAFDAGVVAPVEGPIYVESTPAE</sequence>
<dbReference type="AlphaFoldDB" id="A0A558GGY7"/>
<keyword evidence="1" id="KW-0472">Membrane</keyword>
<evidence type="ECO:0000256" key="1">
    <source>
        <dbReference type="SAM" id="Phobius"/>
    </source>
</evidence>
<evidence type="ECO:0000313" key="3">
    <source>
        <dbReference type="Proteomes" id="UP000320531"/>
    </source>
</evidence>
<accession>A0A558GGY7</accession>
<organism evidence="2 3">
    <name type="scientific">Corynebacterium aurimucosum</name>
    <dbReference type="NCBI Taxonomy" id="169292"/>
    <lineage>
        <taxon>Bacteria</taxon>
        <taxon>Bacillati</taxon>
        <taxon>Actinomycetota</taxon>
        <taxon>Actinomycetes</taxon>
        <taxon>Mycobacteriales</taxon>
        <taxon>Corynebacteriaceae</taxon>
        <taxon>Corynebacterium</taxon>
    </lineage>
</organism>
<evidence type="ECO:0000313" key="2">
    <source>
        <dbReference type="EMBL" id="TVU56135.1"/>
    </source>
</evidence>
<proteinExistence type="predicted"/>
<keyword evidence="1" id="KW-0812">Transmembrane</keyword>
<dbReference type="Proteomes" id="UP000320531">
    <property type="component" value="Unassembled WGS sequence"/>
</dbReference>